<reference evidence="8 9" key="1">
    <citation type="submission" date="2024-02" db="EMBL/GenBank/DDBJ databases">
        <title>Chromosome-scale genome assembly of the rough periwinkle Littorina saxatilis.</title>
        <authorList>
            <person name="De Jode A."/>
            <person name="Faria R."/>
            <person name="Formenti G."/>
            <person name="Sims Y."/>
            <person name="Smith T.P."/>
            <person name="Tracey A."/>
            <person name="Wood J.M.D."/>
            <person name="Zagrodzka Z.B."/>
            <person name="Johannesson K."/>
            <person name="Butlin R.K."/>
            <person name="Leder E.H."/>
        </authorList>
    </citation>
    <scope>NUCLEOTIDE SEQUENCE [LARGE SCALE GENOMIC DNA]</scope>
    <source>
        <strain evidence="8">Snail1</strain>
        <tissue evidence="8">Muscle</tissue>
    </source>
</reference>
<keyword evidence="6" id="KW-0472">Membrane</keyword>
<comment type="caution">
    <text evidence="8">The sequence shown here is derived from an EMBL/GenBank/DDBJ whole genome shotgun (WGS) entry which is preliminary data.</text>
</comment>
<dbReference type="PANTHER" id="PTHR10342">
    <property type="entry name" value="ARYLSULFATASE"/>
    <property type="match status" value="1"/>
</dbReference>
<dbReference type="CDD" id="cd16029">
    <property type="entry name" value="4-S"/>
    <property type="match status" value="1"/>
</dbReference>
<dbReference type="AlphaFoldDB" id="A0AAN9BL58"/>
<evidence type="ECO:0000313" key="9">
    <source>
        <dbReference type="Proteomes" id="UP001374579"/>
    </source>
</evidence>
<proteinExistence type="inferred from homology"/>
<dbReference type="SUPFAM" id="SSF53649">
    <property type="entry name" value="Alkaline phosphatase-like"/>
    <property type="match status" value="1"/>
</dbReference>
<dbReference type="Gene3D" id="3.40.720.10">
    <property type="entry name" value="Alkaline Phosphatase, subunit A"/>
    <property type="match status" value="1"/>
</dbReference>
<keyword evidence="5" id="KW-0325">Glycoprotein</keyword>
<keyword evidence="4" id="KW-0106">Calcium</keyword>
<dbReference type="Gene3D" id="3.30.1120.10">
    <property type="match status" value="1"/>
</dbReference>
<evidence type="ECO:0000256" key="6">
    <source>
        <dbReference type="SAM" id="Phobius"/>
    </source>
</evidence>
<protein>
    <recommendedName>
        <fullName evidence="7">Sulfatase N-terminal domain-containing protein</fullName>
    </recommendedName>
</protein>
<keyword evidence="6" id="KW-1133">Transmembrane helix</keyword>
<dbReference type="Pfam" id="PF00884">
    <property type="entry name" value="Sulfatase"/>
    <property type="match status" value="1"/>
</dbReference>
<comment type="cofactor">
    <cofactor evidence="1">
        <name>Ca(2+)</name>
        <dbReference type="ChEBI" id="CHEBI:29108"/>
    </cofactor>
</comment>
<feature type="domain" description="Sulfatase N-terminal" evidence="7">
    <location>
        <begin position="74"/>
        <end position="384"/>
    </location>
</feature>
<evidence type="ECO:0000313" key="8">
    <source>
        <dbReference type="EMBL" id="KAK7107204.1"/>
    </source>
</evidence>
<comment type="similarity">
    <text evidence="2">Belongs to the sulfatase family.</text>
</comment>
<keyword evidence="3" id="KW-0479">Metal-binding</keyword>
<keyword evidence="9" id="KW-1185">Reference proteome</keyword>
<gene>
    <name evidence="8" type="ORF">V1264_015160</name>
</gene>
<name>A0AAN9BL58_9CAEN</name>
<feature type="transmembrane region" description="Helical" evidence="6">
    <location>
        <begin position="45"/>
        <end position="65"/>
    </location>
</feature>
<evidence type="ECO:0000256" key="2">
    <source>
        <dbReference type="ARBA" id="ARBA00008779"/>
    </source>
</evidence>
<evidence type="ECO:0000256" key="1">
    <source>
        <dbReference type="ARBA" id="ARBA00001913"/>
    </source>
</evidence>
<dbReference type="GO" id="GO:0008484">
    <property type="term" value="F:sulfuric ester hydrolase activity"/>
    <property type="evidence" value="ECO:0007669"/>
    <property type="project" value="InterPro"/>
</dbReference>
<evidence type="ECO:0000256" key="5">
    <source>
        <dbReference type="ARBA" id="ARBA00023180"/>
    </source>
</evidence>
<dbReference type="GO" id="GO:0046872">
    <property type="term" value="F:metal ion binding"/>
    <property type="evidence" value="ECO:0007669"/>
    <property type="project" value="UniProtKB-KW"/>
</dbReference>
<dbReference type="InterPro" id="IPR047115">
    <property type="entry name" value="ARSB"/>
</dbReference>
<dbReference type="InterPro" id="IPR017850">
    <property type="entry name" value="Alkaline_phosphatase_core_sf"/>
</dbReference>
<organism evidence="8 9">
    <name type="scientific">Littorina saxatilis</name>
    <dbReference type="NCBI Taxonomy" id="31220"/>
    <lineage>
        <taxon>Eukaryota</taxon>
        <taxon>Metazoa</taxon>
        <taxon>Spiralia</taxon>
        <taxon>Lophotrochozoa</taxon>
        <taxon>Mollusca</taxon>
        <taxon>Gastropoda</taxon>
        <taxon>Caenogastropoda</taxon>
        <taxon>Littorinimorpha</taxon>
        <taxon>Littorinoidea</taxon>
        <taxon>Littorinidae</taxon>
        <taxon>Littorina</taxon>
    </lineage>
</organism>
<evidence type="ECO:0000256" key="3">
    <source>
        <dbReference type="ARBA" id="ARBA00022723"/>
    </source>
</evidence>
<keyword evidence="6" id="KW-0812">Transmembrane</keyword>
<dbReference type="PANTHER" id="PTHR10342:SF273">
    <property type="entry name" value="RE14504P"/>
    <property type="match status" value="1"/>
</dbReference>
<accession>A0AAN9BL58</accession>
<dbReference type="Proteomes" id="UP001374579">
    <property type="component" value="Unassembled WGS sequence"/>
</dbReference>
<sequence>MPGASSAREPLIMTSQGEHSQLVIEEESNLEETEDVGCRRRCPKILIAFIAIYLVILVLFLGVAVKLRKTSAYPHVIVIIVDDLGWNDVEWNDPDMRTPTLKALLENGVLLNNSYAHPFDSPSRAATFTGMYPFHMGLQHERMDPYTPTFLPDNFAMLPAHLKKLSYKTYLVGKWHLGFCDWKYTPVKRGFDSFTGFYTDHLDYYTHRDAKGHYDFRTGEMVDFEAEGTHSTNVIVGRAGDIIRNHEVAVPLFLVISFQAVHSPVQVPQNYLNETCAHINDTSRRAMCAMAAMMDEGIANVTSKLRDKNMLGNSVIIVTSDNGGVTAQGSSNGPFRGENGELYEGGTRVMSLVASEYYLSSKGYTYNGLFHQVDWFPTIVSITGTPIPKDLDGLNHWHALSTDGPSPRSEVVYNIDETYNNAAIRIDDFKLIEGSPNFTHPGHPGHTQAPQLYDLSSDPGETNNLAEAMPEKLEYLRSRLESQRKSLVPAVDKGKAIASDPSLWNNIWSPGWC</sequence>
<evidence type="ECO:0000259" key="7">
    <source>
        <dbReference type="Pfam" id="PF00884"/>
    </source>
</evidence>
<dbReference type="InterPro" id="IPR000917">
    <property type="entry name" value="Sulfatase_N"/>
</dbReference>
<dbReference type="EMBL" id="JBAMIC010000004">
    <property type="protein sequence ID" value="KAK7107204.1"/>
    <property type="molecule type" value="Genomic_DNA"/>
</dbReference>
<evidence type="ECO:0000256" key="4">
    <source>
        <dbReference type="ARBA" id="ARBA00022837"/>
    </source>
</evidence>